<dbReference type="Gene3D" id="2.20.200.10">
    <property type="entry name" value="Outer membrane efflux proteins (OEP)"/>
    <property type="match status" value="1"/>
</dbReference>
<keyword evidence="2" id="KW-0564">Palmitate</keyword>
<keyword evidence="2" id="KW-0449">Lipoprotein</keyword>
<dbReference type="InterPro" id="IPR003423">
    <property type="entry name" value="OMP_efflux"/>
</dbReference>
<keyword evidence="2" id="KW-1134">Transmembrane beta strand</keyword>
<dbReference type="Proteomes" id="UP000502533">
    <property type="component" value="Chromosome"/>
</dbReference>
<feature type="signal peptide" evidence="2">
    <location>
        <begin position="1"/>
        <end position="22"/>
    </location>
</feature>
<dbReference type="PROSITE" id="PS51257">
    <property type="entry name" value="PROKAR_LIPOPROTEIN"/>
    <property type="match status" value="1"/>
</dbReference>
<evidence type="ECO:0000256" key="2">
    <source>
        <dbReference type="RuleBase" id="RU362097"/>
    </source>
</evidence>
<dbReference type="GeneID" id="85023125"/>
<comment type="similarity">
    <text evidence="1 2">Belongs to the outer membrane factor (OMF) (TC 1.B.17) family.</text>
</comment>
<dbReference type="Gene3D" id="1.20.1600.10">
    <property type="entry name" value="Outer membrane efflux proteins (OEP)"/>
    <property type="match status" value="1"/>
</dbReference>
<organism evidence="3 4">
    <name type="scientific">Komagataeibacter rhaeticus</name>
    <dbReference type="NCBI Taxonomy" id="215221"/>
    <lineage>
        <taxon>Bacteria</taxon>
        <taxon>Pseudomonadati</taxon>
        <taxon>Pseudomonadota</taxon>
        <taxon>Alphaproteobacteria</taxon>
        <taxon>Acetobacterales</taxon>
        <taxon>Acetobacteraceae</taxon>
        <taxon>Komagataeibacter</taxon>
    </lineage>
</organism>
<dbReference type="GO" id="GO:0015562">
    <property type="term" value="F:efflux transmembrane transporter activity"/>
    <property type="evidence" value="ECO:0007669"/>
    <property type="project" value="InterPro"/>
</dbReference>
<dbReference type="RefSeq" id="WP_039998641.1">
    <property type="nucleotide sequence ID" value="NZ_CALMTF010000111.1"/>
</dbReference>
<dbReference type="SUPFAM" id="SSF56954">
    <property type="entry name" value="Outer membrane efflux proteins (OEP)"/>
    <property type="match status" value="1"/>
</dbReference>
<evidence type="ECO:0000313" key="3">
    <source>
        <dbReference type="EMBL" id="QIP37108.1"/>
    </source>
</evidence>
<gene>
    <name evidence="3" type="ORF">GWK63_13215</name>
</gene>
<dbReference type="EMBL" id="CP050139">
    <property type="protein sequence ID" value="QIP37108.1"/>
    <property type="molecule type" value="Genomic_DNA"/>
</dbReference>
<dbReference type="PANTHER" id="PTHR30203:SF29">
    <property type="entry name" value="PROTEIN CYAE"/>
    <property type="match status" value="1"/>
</dbReference>
<name>A0A858JS41_9PROT</name>
<dbReference type="GO" id="GO:0005886">
    <property type="term" value="C:plasma membrane"/>
    <property type="evidence" value="ECO:0007669"/>
    <property type="project" value="UniProtKB-SubCell"/>
</dbReference>
<reference evidence="3 4" key="1">
    <citation type="submission" date="2020-03" db="EMBL/GenBank/DDBJ databases">
        <title>Isolation of cellulose-producing strains, genome characterization and application of the synthesized cellulose films as an economical and sustainable material for piezoelectric sensor construction.</title>
        <authorList>
            <person name="Mangayil R.K."/>
        </authorList>
    </citation>
    <scope>NUCLEOTIDE SEQUENCE [LARGE SCALE GENOMIC DNA]</scope>
    <source>
        <strain evidence="3 4">ENS 9a1a</strain>
    </source>
</reference>
<dbReference type="KEGG" id="kre:GWK63_13215"/>
<keyword evidence="4" id="KW-1185">Reference proteome</keyword>
<dbReference type="NCBIfam" id="TIGR01845">
    <property type="entry name" value="outer_NodT"/>
    <property type="match status" value="1"/>
</dbReference>
<comment type="subcellular location">
    <subcellularLocation>
        <location evidence="2">Cell membrane</location>
        <topology evidence="2">Lipid-anchor</topology>
    </subcellularLocation>
</comment>
<sequence length="480" mass="51615">MRNRLTQVACMARLGVAVGLVAGCSPFHTHVPPSHVKVPGRFVQQQAGPATAVPATDLTRWWEAWHDPALTRAVDTALAASPDIRMARDRVREARALHAVAKSALYPTVGATGNMLGGGMDWRNPYSLPANDPGTDGHLAGITASWEPDLFGGRHADVKAAKAGVRAEEEYFHGVQMVIAADAASNYLQAQGLQRQIALTDRSIALLVQLRGYGQARFTSGQATAADVTEIDQKLSDLRARRPMQVAGLDLVRRRLAVLSGQVPEGLPDLPPPPAYYLPPAPVGQMPDTVLERRPDIRARRDQVDAALNRLKSAKTDLLPRFGLEFFGGDGRLRFDGIPGMSGTGGLIALTTYLPIFTANRVQARIHAASARLDAAVAGYDQSLLRALAEVEDGYENRLSLDSRDKDLTRAQVQAERVARDMAGLYAGGQRTLGDVLRARMAALDAQGSVLANQDTRTTATIQLARALGGGWELVTPLSR</sequence>
<evidence type="ECO:0000313" key="4">
    <source>
        <dbReference type="Proteomes" id="UP000502533"/>
    </source>
</evidence>
<keyword evidence="2" id="KW-0812">Transmembrane</keyword>
<feature type="chain" id="PRO_5033098134" evidence="2">
    <location>
        <begin position="23"/>
        <end position="480"/>
    </location>
</feature>
<dbReference type="PANTHER" id="PTHR30203">
    <property type="entry name" value="OUTER MEMBRANE CATION EFFLUX PROTEIN"/>
    <property type="match status" value="1"/>
</dbReference>
<keyword evidence="2" id="KW-0472">Membrane</keyword>
<accession>A0A858JS41</accession>
<keyword evidence="2" id="KW-0732">Signal</keyword>
<proteinExistence type="inferred from homology"/>
<dbReference type="InterPro" id="IPR010131">
    <property type="entry name" value="MdtP/NodT-like"/>
</dbReference>
<dbReference type="Pfam" id="PF02321">
    <property type="entry name" value="OEP"/>
    <property type="match status" value="2"/>
</dbReference>
<protein>
    <submittedName>
        <fullName evidence="3">TolC family protein</fullName>
    </submittedName>
</protein>
<evidence type="ECO:0000256" key="1">
    <source>
        <dbReference type="ARBA" id="ARBA00007613"/>
    </source>
</evidence>
<dbReference type="AlphaFoldDB" id="A0A858JS41"/>